<feature type="compositionally biased region" description="Polar residues" evidence="1">
    <location>
        <begin position="148"/>
        <end position="157"/>
    </location>
</feature>
<feature type="compositionally biased region" description="Basic and acidic residues" evidence="1">
    <location>
        <begin position="167"/>
        <end position="176"/>
    </location>
</feature>
<proteinExistence type="predicted"/>
<gene>
    <name evidence="2" type="ORF">QBC33DRAFT_261488</name>
</gene>
<reference evidence="2" key="1">
    <citation type="submission" date="2023-06" db="EMBL/GenBank/DDBJ databases">
        <title>Genome-scale phylogeny and comparative genomics of the fungal order Sordariales.</title>
        <authorList>
            <consortium name="Lawrence Berkeley National Laboratory"/>
            <person name="Hensen N."/>
            <person name="Bonometti L."/>
            <person name="Westerberg I."/>
            <person name="Brannstrom I.O."/>
            <person name="Guillou S."/>
            <person name="Cros-Aarteil S."/>
            <person name="Calhoun S."/>
            <person name="Haridas S."/>
            <person name="Kuo A."/>
            <person name="Mondo S."/>
            <person name="Pangilinan J."/>
            <person name="Riley R."/>
            <person name="Labutti K."/>
            <person name="Andreopoulos B."/>
            <person name="Lipzen A."/>
            <person name="Chen C."/>
            <person name="Yanf M."/>
            <person name="Daum C."/>
            <person name="Ng V."/>
            <person name="Clum A."/>
            <person name="Steindorff A."/>
            <person name="Ohm R."/>
            <person name="Martin F."/>
            <person name="Silar P."/>
            <person name="Natvig D."/>
            <person name="Lalanne C."/>
            <person name="Gautier V."/>
            <person name="Ament-Velasquez S.L."/>
            <person name="Kruys A."/>
            <person name="Hutchinson M.I."/>
            <person name="Powell A.J."/>
            <person name="Barry K."/>
            <person name="Miller A.N."/>
            <person name="Grigoriev I.V."/>
            <person name="Debuchy R."/>
            <person name="Gladieux P."/>
            <person name="Thoren M.H."/>
            <person name="Johannesson H."/>
        </authorList>
    </citation>
    <scope>NUCLEOTIDE SEQUENCE</scope>
    <source>
        <strain evidence="2">8032-3</strain>
    </source>
</reference>
<evidence type="ECO:0000313" key="3">
    <source>
        <dbReference type="Proteomes" id="UP001244011"/>
    </source>
</evidence>
<sequence length="312" mass="33193">MPANFKTYEAQARLLAAVVAAHPGLKLDYKAMAEHYGSDVTPVALQHRFRPVKKQADVLRMLVNNGKDTKDVDVLDNDDIAKYFGESTPDGIQFQFRSIKKDADALKNAVNTGGNPAEALGSKNGSVPATPRKRNTNKAPATPGTRGSKATTTGSRTGSKRKVAPVKYKEDTKDESSSDVDYDELDLPPELKKFRPRSNIFGAAHPVASVNAAPAAGSVPSPSFTQTPSESDFSTVQTPSQQQAVPVLPFHDAPKPEAAAYPFGMSDYGVDDHSLSFMSSGGSGPSHLASAGPAGDFSSTFAHNYHEDDGEI</sequence>
<protein>
    <submittedName>
        <fullName evidence="2">Uncharacterized protein</fullName>
    </submittedName>
</protein>
<evidence type="ECO:0000256" key="1">
    <source>
        <dbReference type="SAM" id="MobiDB-lite"/>
    </source>
</evidence>
<feature type="region of interest" description="Disordered" evidence="1">
    <location>
        <begin position="276"/>
        <end position="312"/>
    </location>
</feature>
<dbReference type="Proteomes" id="UP001244011">
    <property type="component" value="Unassembled WGS sequence"/>
</dbReference>
<dbReference type="GeneID" id="85306295"/>
<evidence type="ECO:0000313" key="2">
    <source>
        <dbReference type="EMBL" id="KAK1770314.1"/>
    </source>
</evidence>
<organism evidence="2 3">
    <name type="scientific">Phialemonium atrogriseum</name>
    <dbReference type="NCBI Taxonomy" id="1093897"/>
    <lineage>
        <taxon>Eukaryota</taxon>
        <taxon>Fungi</taxon>
        <taxon>Dikarya</taxon>
        <taxon>Ascomycota</taxon>
        <taxon>Pezizomycotina</taxon>
        <taxon>Sordariomycetes</taxon>
        <taxon>Sordariomycetidae</taxon>
        <taxon>Cephalothecales</taxon>
        <taxon>Cephalothecaceae</taxon>
        <taxon>Phialemonium</taxon>
    </lineage>
</organism>
<dbReference type="EMBL" id="MU839000">
    <property type="protein sequence ID" value="KAK1770314.1"/>
    <property type="molecule type" value="Genomic_DNA"/>
</dbReference>
<comment type="caution">
    <text evidence="2">The sequence shown here is derived from an EMBL/GenBank/DDBJ whole genome shotgun (WGS) entry which is preliminary data.</text>
</comment>
<dbReference type="RefSeq" id="XP_060286527.1">
    <property type="nucleotide sequence ID" value="XM_060423108.1"/>
</dbReference>
<dbReference type="AlphaFoldDB" id="A0AAJ0C7X6"/>
<keyword evidence="3" id="KW-1185">Reference proteome</keyword>
<name>A0AAJ0C7X6_9PEZI</name>
<accession>A0AAJ0C7X6</accession>
<feature type="region of interest" description="Disordered" evidence="1">
    <location>
        <begin position="110"/>
        <end position="184"/>
    </location>
</feature>